<keyword evidence="1 4" id="KW-0547">Nucleotide-binding</keyword>
<protein>
    <submittedName>
        <fullName evidence="5">Hsp70 family protein</fullName>
    </submittedName>
</protein>
<evidence type="ECO:0000256" key="2">
    <source>
        <dbReference type="ARBA" id="ARBA00022840"/>
    </source>
</evidence>
<sequence length="567" mass="61297">MNPFGIDFGTTNSVLAQWNGTEAEVLTIDEPPAEWAELGFDRVLPSVIGIDHGRQVSFGWGAKHGAAPTLGAVKRLFATENTVDIGGHQVSVEEAAALLFAHLRTASPGVSVDRSVVTIPANSRGLARFRTKVCAGLAGIEVRALVNEPTAAAMAYSVDATQDQNVLVFDWGGGTLDVTVLETIEGVFIERASKGIPRSGGIDLDEAFAAAIIAHLPSRPSWSGTEQAQFRLEVERAKILLSTQDETNLRLPDGRYFPVARELFLKAIDDRLEEVRQPIEQCLADLSIGPNGIDQLVMVGGSSKIPAARQLVSDLLRREPATGCDPMTAVAQGAAIASAILAGQLDKDFFVATEHALGTIVVDDGHRQRFSELIPRNHQLPAKATDGYLPAQPGQRDVRVQVIEGDPTKPVDHEDNVVLKEWVVPVDPTRSQQDAAFTITYEYNVEGILYITVVDQLTGRQMLHDDVSFGVTKDRTQLVEVARRVRTTMETRTVDGTPARSVTVAVADPEVVALVARARTKVVPFVDDTEAARLESICVDLENAPGSALAECRDALDAALRQYSYLF</sequence>
<dbReference type="PRINTS" id="PR00301">
    <property type="entry name" value="HEATSHOCK70"/>
</dbReference>
<dbReference type="SUPFAM" id="SSF100920">
    <property type="entry name" value="Heat shock protein 70kD (HSP70), peptide-binding domain"/>
    <property type="match status" value="1"/>
</dbReference>
<comment type="similarity">
    <text evidence="4">Belongs to the heat shock protein 70 family.</text>
</comment>
<dbReference type="Pfam" id="PF00012">
    <property type="entry name" value="HSP70"/>
    <property type="match status" value="1"/>
</dbReference>
<dbReference type="Proteomes" id="UP001156441">
    <property type="component" value="Unassembled WGS sequence"/>
</dbReference>
<evidence type="ECO:0000256" key="3">
    <source>
        <dbReference type="ARBA" id="ARBA00023186"/>
    </source>
</evidence>
<dbReference type="EMBL" id="JAFFZE010000036">
    <property type="protein sequence ID" value="MCT2588271.1"/>
    <property type="molecule type" value="Genomic_DNA"/>
</dbReference>
<keyword evidence="3" id="KW-0143">Chaperone</keyword>
<name>A0ABT2JKF4_9PSEU</name>
<evidence type="ECO:0000256" key="4">
    <source>
        <dbReference type="RuleBase" id="RU003322"/>
    </source>
</evidence>
<dbReference type="Gene3D" id="3.90.640.10">
    <property type="entry name" value="Actin, Chain A, domain 4"/>
    <property type="match status" value="1"/>
</dbReference>
<dbReference type="PANTHER" id="PTHR19375">
    <property type="entry name" value="HEAT SHOCK PROTEIN 70KDA"/>
    <property type="match status" value="1"/>
</dbReference>
<proteinExistence type="inferred from homology"/>
<dbReference type="Gene3D" id="3.30.420.40">
    <property type="match status" value="2"/>
</dbReference>
<gene>
    <name evidence="5" type="ORF">JT362_34695</name>
</gene>
<comment type="caution">
    <text evidence="5">The sequence shown here is derived from an EMBL/GenBank/DDBJ whole genome shotgun (WGS) entry which is preliminary data.</text>
</comment>
<dbReference type="InterPro" id="IPR013126">
    <property type="entry name" value="Hsp_70_fam"/>
</dbReference>
<evidence type="ECO:0000313" key="6">
    <source>
        <dbReference type="Proteomes" id="UP001156441"/>
    </source>
</evidence>
<evidence type="ECO:0000313" key="5">
    <source>
        <dbReference type="EMBL" id="MCT2588271.1"/>
    </source>
</evidence>
<keyword evidence="6" id="KW-1185">Reference proteome</keyword>
<dbReference type="Gene3D" id="2.60.34.10">
    <property type="entry name" value="Substrate Binding Domain Of DNAk, Chain A, domain 1"/>
    <property type="match status" value="1"/>
</dbReference>
<keyword evidence="2 4" id="KW-0067">ATP-binding</keyword>
<evidence type="ECO:0000256" key="1">
    <source>
        <dbReference type="ARBA" id="ARBA00022741"/>
    </source>
</evidence>
<dbReference type="InterPro" id="IPR043129">
    <property type="entry name" value="ATPase_NBD"/>
</dbReference>
<accession>A0ABT2JKF4</accession>
<organism evidence="5 6">
    <name type="scientific">Actinophytocola gossypii</name>
    <dbReference type="NCBI Taxonomy" id="2812003"/>
    <lineage>
        <taxon>Bacteria</taxon>
        <taxon>Bacillati</taxon>
        <taxon>Actinomycetota</taxon>
        <taxon>Actinomycetes</taxon>
        <taxon>Pseudonocardiales</taxon>
        <taxon>Pseudonocardiaceae</taxon>
    </lineage>
</organism>
<reference evidence="5 6" key="1">
    <citation type="submission" date="2021-02" db="EMBL/GenBank/DDBJ databases">
        <title>Actinophytocola xerophila sp. nov., isolated from soil of cotton cropping field.</title>
        <authorList>
            <person name="Huang R."/>
            <person name="Chen X."/>
            <person name="Ge X."/>
            <person name="Liu W."/>
        </authorList>
    </citation>
    <scope>NUCLEOTIDE SEQUENCE [LARGE SCALE GENOMIC DNA]</scope>
    <source>
        <strain evidence="5 6">S1-96</strain>
    </source>
</reference>
<dbReference type="SUPFAM" id="SSF53067">
    <property type="entry name" value="Actin-like ATPase domain"/>
    <property type="match status" value="2"/>
</dbReference>
<dbReference type="RefSeq" id="WP_260196232.1">
    <property type="nucleotide sequence ID" value="NZ_JAFFZE010000036.1"/>
</dbReference>
<dbReference type="InterPro" id="IPR029047">
    <property type="entry name" value="HSP70_peptide-bd_sf"/>
</dbReference>